<organism evidence="14">
    <name type="scientific">Desertifilum tharense IPPAS B-1220</name>
    <dbReference type="NCBI Taxonomy" id="1781255"/>
    <lineage>
        <taxon>Bacteria</taxon>
        <taxon>Bacillati</taxon>
        <taxon>Cyanobacteriota</taxon>
        <taxon>Cyanophyceae</taxon>
        <taxon>Desertifilales</taxon>
        <taxon>Desertifilaceae</taxon>
        <taxon>Desertifilum</taxon>
    </lineage>
</organism>
<dbReference type="GO" id="GO:0005524">
    <property type="term" value="F:ATP binding"/>
    <property type="evidence" value="ECO:0007669"/>
    <property type="project" value="UniProtKB-KW"/>
</dbReference>
<feature type="transmembrane region" description="Helical" evidence="10">
    <location>
        <begin position="99"/>
        <end position="120"/>
    </location>
</feature>
<feature type="domain" description="PAS" evidence="12">
    <location>
        <begin position="152"/>
        <end position="204"/>
    </location>
</feature>
<dbReference type="Gene3D" id="3.30.450.20">
    <property type="entry name" value="PAS domain"/>
    <property type="match status" value="2"/>
</dbReference>
<dbReference type="Gene3D" id="1.10.287.130">
    <property type="match status" value="1"/>
</dbReference>
<keyword evidence="10" id="KW-0812">Transmembrane</keyword>
<feature type="domain" description="Histidine kinase" evidence="11">
    <location>
        <begin position="445"/>
        <end position="714"/>
    </location>
</feature>
<keyword evidence="5" id="KW-0547">Nucleotide-binding</keyword>
<dbReference type="PANTHER" id="PTHR43065:SF50">
    <property type="entry name" value="HISTIDINE KINASE"/>
    <property type="match status" value="1"/>
</dbReference>
<dbReference type="PANTHER" id="PTHR43065">
    <property type="entry name" value="SENSOR HISTIDINE KINASE"/>
    <property type="match status" value="1"/>
</dbReference>
<dbReference type="STRING" id="1781255.BH720_12285"/>
<dbReference type="InterPro" id="IPR003594">
    <property type="entry name" value="HATPase_dom"/>
</dbReference>
<dbReference type="SMART" id="SM00091">
    <property type="entry name" value="PAS"/>
    <property type="match status" value="2"/>
</dbReference>
<dbReference type="OrthoDB" id="9808408at2"/>
<dbReference type="InterPro" id="IPR000014">
    <property type="entry name" value="PAS"/>
</dbReference>
<accession>A0A1E5QJX5</accession>
<feature type="domain" description="PAC" evidence="13">
    <location>
        <begin position="352"/>
        <end position="404"/>
    </location>
</feature>
<comment type="caution">
    <text evidence="14">The sequence shown here is derived from an EMBL/GenBank/DDBJ whole genome shotgun (WGS) entry which is preliminary data.</text>
</comment>
<dbReference type="InterPro" id="IPR003661">
    <property type="entry name" value="HisK_dim/P_dom"/>
</dbReference>
<dbReference type="NCBIfam" id="TIGR00229">
    <property type="entry name" value="sensory_box"/>
    <property type="match status" value="2"/>
</dbReference>
<dbReference type="Pfam" id="PF02518">
    <property type="entry name" value="HATPase_c"/>
    <property type="match status" value="1"/>
</dbReference>
<feature type="domain" description="PAS" evidence="12">
    <location>
        <begin position="278"/>
        <end position="320"/>
    </location>
</feature>
<dbReference type="InterPro" id="IPR000700">
    <property type="entry name" value="PAS-assoc_C"/>
</dbReference>
<dbReference type="SUPFAM" id="SSF55874">
    <property type="entry name" value="ATPase domain of HSP90 chaperone/DNA topoisomerase II/histidine kinase"/>
    <property type="match status" value="1"/>
</dbReference>
<evidence type="ECO:0000259" key="11">
    <source>
        <dbReference type="PROSITE" id="PS50109"/>
    </source>
</evidence>
<dbReference type="AlphaFoldDB" id="A0A1E5QJX5"/>
<evidence type="ECO:0000256" key="2">
    <source>
        <dbReference type="ARBA" id="ARBA00012438"/>
    </source>
</evidence>
<keyword evidence="10" id="KW-1133">Transmembrane helix</keyword>
<dbReference type="SUPFAM" id="SSF55785">
    <property type="entry name" value="PYP-like sensor domain (PAS domain)"/>
    <property type="match status" value="2"/>
</dbReference>
<evidence type="ECO:0000256" key="7">
    <source>
        <dbReference type="ARBA" id="ARBA00022840"/>
    </source>
</evidence>
<dbReference type="InterPro" id="IPR005467">
    <property type="entry name" value="His_kinase_dom"/>
</dbReference>
<keyword evidence="10" id="KW-0472">Membrane</keyword>
<evidence type="ECO:0000256" key="1">
    <source>
        <dbReference type="ARBA" id="ARBA00000085"/>
    </source>
</evidence>
<reference evidence="14" key="1">
    <citation type="submission" date="2016-09" db="EMBL/GenBank/DDBJ databases">
        <title>Draft genome of thermotolerant cyanobacterium Desertifilum sp. strain IPPAS B-1220.</title>
        <authorList>
            <person name="Sinetova M.A."/>
            <person name="Bolakhan K."/>
            <person name="Zayadan B.K."/>
            <person name="Mironov K.S."/>
            <person name="Ustinova V."/>
            <person name="Kupriyanova E.V."/>
            <person name="Sidorov R.A."/>
            <person name="Skrypnik A.N."/>
            <person name="Gogoleva N.E."/>
            <person name="Gogolev Y.V."/>
            <person name="Los D.A."/>
        </authorList>
    </citation>
    <scope>NUCLEOTIDE SEQUENCE [LARGE SCALE GENOMIC DNA]</scope>
    <source>
        <strain evidence="14">IPPAS B-1220</strain>
    </source>
</reference>
<feature type="domain" description="PAC" evidence="13">
    <location>
        <begin position="227"/>
        <end position="277"/>
    </location>
</feature>
<dbReference type="Gene3D" id="3.30.565.10">
    <property type="entry name" value="Histidine kinase-like ATPase, C-terminal domain"/>
    <property type="match status" value="1"/>
</dbReference>
<dbReference type="PROSITE" id="PS50112">
    <property type="entry name" value="PAS"/>
    <property type="match status" value="2"/>
</dbReference>
<evidence type="ECO:0000313" key="14">
    <source>
        <dbReference type="EMBL" id="OEJ74877.1"/>
    </source>
</evidence>
<keyword evidence="6" id="KW-0418">Kinase</keyword>
<evidence type="ECO:0000256" key="4">
    <source>
        <dbReference type="ARBA" id="ARBA00022679"/>
    </source>
</evidence>
<dbReference type="InterPro" id="IPR004358">
    <property type="entry name" value="Sig_transdc_His_kin-like_C"/>
</dbReference>
<dbReference type="RefSeq" id="WP_069967501.1">
    <property type="nucleotide sequence ID" value="NZ_CM124774.1"/>
</dbReference>
<dbReference type="GO" id="GO:0006355">
    <property type="term" value="P:regulation of DNA-templated transcription"/>
    <property type="evidence" value="ECO:0007669"/>
    <property type="project" value="InterPro"/>
</dbReference>
<feature type="coiled-coil region" evidence="9">
    <location>
        <begin position="395"/>
        <end position="433"/>
    </location>
</feature>
<dbReference type="Pfam" id="PF13426">
    <property type="entry name" value="PAS_9"/>
    <property type="match status" value="1"/>
</dbReference>
<dbReference type="InterPro" id="IPR036097">
    <property type="entry name" value="HisK_dim/P_sf"/>
</dbReference>
<evidence type="ECO:0000256" key="6">
    <source>
        <dbReference type="ARBA" id="ARBA00022777"/>
    </source>
</evidence>
<dbReference type="InterPro" id="IPR035965">
    <property type="entry name" value="PAS-like_dom_sf"/>
</dbReference>
<dbReference type="Pfam" id="PF25487">
    <property type="entry name" value="ETR1_N"/>
    <property type="match status" value="1"/>
</dbReference>
<dbReference type="InterPro" id="IPR013767">
    <property type="entry name" value="PAS_fold"/>
</dbReference>
<feature type="transmembrane region" description="Helical" evidence="10">
    <location>
        <begin position="26"/>
        <end position="51"/>
    </location>
</feature>
<dbReference type="InterPro" id="IPR036890">
    <property type="entry name" value="HATPase_C_sf"/>
</dbReference>
<dbReference type="InterPro" id="IPR058544">
    <property type="entry name" value="ETR1_N"/>
</dbReference>
<feature type="transmembrane region" description="Helical" evidence="10">
    <location>
        <begin position="63"/>
        <end position="87"/>
    </location>
</feature>
<name>A0A1E5QJX5_9CYAN</name>
<keyword evidence="7" id="KW-0067">ATP-binding</keyword>
<protein>
    <recommendedName>
        <fullName evidence="2">histidine kinase</fullName>
        <ecNumber evidence="2">2.7.13.3</ecNumber>
    </recommendedName>
</protein>
<dbReference type="EMBL" id="MJGC01000059">
    <property type="protein sequence ID" value="OEJ74877.1"/>
    <property type="molecule type" value="Genomic_DNA"/>
</dbReference>
<dbReference type="SMART" id="SM00086">
    <property type="entry name" value="PAC"/>
    <property type="match status" value="2"/>
</dbReference>
<evidence type="ECO:0000256" key="3">
    <source>
        <dbReference type="ARBA" id="ARBA00022553"/>
    </source>
</evidence>
<dbReference type="InterPro" id="IPR001610">
    <property type="entry name" value="PAC"/>
</dbReference>
<dbReference type="PROSITE" id="PS50109">
    <property type="entry name" value="HIS_KIN"/>
    <property type="match status" value="1"/>
</dbReference>
<dbReference type="CDD" id="cd00082">
    <property type="entry name" value="HisKA"/>
    <property type="match status" value="1"/>
</dbReference>
<sequence>MLNIWINFVDSSGFIPHGHCYLWKPWLVWLNIASDTLIALAYYCIPFLLIYIVQKRGDLPFGWIFFLFASFIIACGTGHLIDVWTIWHPVYWISTAIKGITALVSLGTGGVLVGLVPLILQLPSPSQLEEANRQLAAEVRERQAIERELLSSQARLAGILDIADDAIVSIDESQTIILFNQGAEKIFGYPAQEILGQSLEVLLPLRTTPNHARHVANFKGNSRCMGDRATVAGRRRDGTEFPAEASISRLETPEGVVFTVILRDVSDRLRVEQALRQSERRFRTIFEEAGIAIALTDLAGLTIEANPALESFLGYNSEQLQHRCLNDYAIASDLASEAPLYETLLHQQCDRYQIEKRYRHANGQILWGRSTVSLVRGQDTQSQFAICMIENITECKQAELALRLSESQLRQQAQQLEQTIQKLQHTQTQLIHTERMSSLGQVVAGMAHEINNPINFISGNIVHAYNYARELLELVKIYQLTYPLATPQIQSQIESIDLDFIAEDLPRLLSSMKIGTDRIQQIVVSLRNFSRLDEAAVKAVDLHEGIENTLLILQHRFKSQSPTSAIQVIKNYGNLPLVECYASQLNQVFMNLISNSIDSLREKSALLVAQKQATLETKSVEIHYPFSPEISITTEVTSENQVAIRISDNGVGIDSEIKKQLFDPFFTTKPIGSGTGLGLSISYQIVIERHGGTLECFSELGKGAEFVIQIPVCQSQLQVAEVQQPRPMI</sequence>
<evidence type="ECO:0000256" key="5">
    <source>
        <dbReference type="ARBA" id="ARBA00022741"/>
    </source>
</evidence>
<evidence type="ECO:0000256" key="10">
    <source>
        <dbReference type="SAM" id="Phobius"/>
    </source>
</evidence>
<dbReference type="CDD" id="cd00130">
    <property type="entry name" value="PAS"/>
    <property type="match status" value="2"/>
</dbReference>
<gene>
    <name evidence="14" type="ORF">BH720_12285</name>
</gene>
<dbReference type="GO" id="GO:0000155">
    <property type="term" value="F:phosphorelay sensor kinase activity"/>
    <property type="evidence" value="ECO:0007669"/>
    <property type="project" value="InterPro"/>
</dbReference>
<keyword evidence="3" id="KW-0597">Phosphoprotein</keyword>
<dbReference type="SUPFAM" id="SSF47384">
    <property type="entry name" value="Homodimeric domain of signal transducing histidine kinase"/>
    <property type="match status" value="1"/>
</dbReference>
<dbReference type="SMART" id="SM00387">
    <property type="entry name" value="HATPase_c"/>
    <property type="match status" value="1"/>
</dbReference>
<evidence type="ECO:0000256" key="8">
    <source>
        <dbReference type="ARBA" id="ARBA00023012"/>
    </source>
</evidence>
<keyword evidence="8" id="KW-0902">Two-component regulatory system</keyword>
<proteinExistence type="predicted"/>
<evidence type="ECO:0000256" key="9">
    <source>
        <dbReference type="SAM" id="Coils"/>
    </source>
</evidence>
<keyword evidence="9" id="KW-0175">Coiled coil</keyword>
<evidence type="ECO:0000259" key="12">
    <source>
        <dbReference type="PROSITE" id="PS50112"/>
    </source>
</evidence>
<dbReference type="PRINTS" id="PR00344">
    <property type="entry name" value="BCTRLSENSOR"/>
</dbReference>
<dbReference type="PROSITE" id="PS50113">
    <property type="entry name" value="PAC"/>
    <property type="match status" value="2"/>
</dbReference>
<dbReference type="SMART" id="SM00388">
    <property type="entry name" value="HisKA"/>
    <property type="match status" value="1"/>
</dbReference>
<dbReference type="Pfam" id="PF00989">
    <property type="entry name" value="PAS"/>
    <property type="match status" value="1"/>
</dbReference>
<keyword evidence="4" id="KW-0808">Transferase</keyword>
<evidence type="ECO:0000259" key="13">
    <source>
        <dbReference type="PROSITE" id="PS50113"/>
    </source>
</evidence>
<dbReference type="EC" id="2.7.13.3" evidence="2"/>
<comment type="catalytic activity">
    <reaction evidence="1">
        <text>ATP + protein L-histidine = ADP + protein N-phospho-L-histidine.</text>
        <dbReference type="EC" id="2.7.13.3"/>
    </reaction>
</comment>